<name>A0A1H5BA09_9ACTN</name>
<evidence type="ECO:0000313" key="3">
    <source>
        <dbReference type="Proteomes" id="UP000182375"/>
    </source>
</evidence>
<gene>
    <name evidence="2" type="ORF">SAMN04490357_5013</name>
</gene>
<proteinExistence type="predicted"/>
<dbReference type="Gene3D" id="1.20.120.330">
    <property type="entry name" value="Nucleotidyltransferases domain 2"/>
    <property type="match status" value="1"/>
</dbReference>
<protein>
    <recommendedName>
        <fullName evidence="4">Chromosome segregation ATPase</fullName>
    </recommendedName>
</protein>
<organism evidence="2 3">
    <name type="scientific">Streptomyces misionensis</name>
    <dbReference type="NCBI Taxonomy" id="67331"/>
    <lineage>
        <taxon>Bacteria</taxon>
        <taxon>Bacillati</taxon>
        <taxon>Actinomycetota</taxon>
        <taxon>Actinomycetes</taxon>
        <taxon>Kitasatosporales</taxon>
        <taxon>Streptomycetaceae</taxon>
        <taxon>Streptomyces</taxon>
    </lineage>
</organism>
<feature type="region of interest" description="Disordered" evidence="1">
    <location>
        <begin position="1478"/>
        <end position="1499"/>
    </location>
</feature>
<accession>A0A1H5BA09</accession>
<reference evidence="2 3" key="1">
    <citation type="submission" date="2016-10" db="EMBL/GenBank/DDBJ databases">
        <authorList>
            <person name="de Groot N.N."/>
        </authorList>
    </citation>
    <scope>NUCLEOTIDE SEQUENCE [LARGE SCALE GENOMIC DNA]</scope>
    <source>
        <strain evidence="2 3">DSM 40306</strain>
    </source>
</reference>
<evidence type="ECO:0000313" key="2">
    <source>
        <dbReference type="EMBL" id="SED51186.1"/>
    </source>
</evidence>
<dbReference type="STRING" id="67331.SAMN04490357_5013"/>
<evidence type="ECO:0008006" key="4">
    <source>
        <dbReference type="Google" id="ProtNLM"/>
    </source>
</evidence>
<dbReference type="EMBL" id="FNTD01000004">
    <property type="protein sequence ID" value="SED51186.1"/>
    <property type="molecule type" value="Genomic_DNA"/>
</dbReference>
<evidence type="ECO:0000256" key="1">
    <source>
        <dbReference type="SAM" id="MobiDB-lite"/>
    </source>
</evidence>
<dbReference type="Proteomes" id="UP000182375">
    <property type="component" value="Unassembled WGS sequence"/>
</dbReference>
<sequence>MYELSRVLLQSVGPKAARYENVLLDFSGVGDPIADRPATLFSVRDEQPVRRPSPATVLFLENGGGKSVLIKLIFSVLLPGRRQVVGTRDPRALSGFVLDNDVAHIALEWTHTRSGRRLVTGKVAEWRRLKATQDPSDLMERWYHFRPTRETTLDTLPVAEDGRYLRLADFIGELDEAQRADPELEFNHFRVQSEWTERLTDLGLDPELFRYQRAMNAGEGEAADVFSFASDAAFVEFLLSAVVPTGPAQDLANLLSSYGDKLGRRGALTLERDFVAGALEFLEPLAGIHITALTAQEEQRAARKTLDAFVRSVKVRAFREVEAAKASEEVAKRLGGDLRRAVLHHEKLAAAARELGRLTALLKLTEAEEEQQKARVAWNRAQETERAWKVVPRLAKSLEATANANRLRELVRRTEEAALPALQARDAALEVLVGALRTMSRRLTEQAETARHQAESERTLSEQAQTEHNAAVGLAAEHRAQAKALDTRIQEVRDALADAVRHGLLSDGVTARDAARQAEEEACKNAEEISRLESAAEDAAGLHDASHRACRAAEQTLAEARHSLDLARRDWTRADERTRALEAEIQPLALLDIERLDLEVDAPRLVGKLAQRRDAADVARTEIRIAMVRDERARLALETNELLPPSPEAAEACETLREAGVDAYTGWDYLAGLPRVEQRRALIERVPHLVTGVLLNDPEQTARATEILVARKLWPSTLVALGTTTDMHEPIASLSGLDFVVPPHPALYDERAAAEERLAFGRRHDEHRARIAEWDARQRMFLSLLNRLEEWRVDFPEGRLAELREIVTVRVQAHDEAQEALTEQTEKREVAAARLKTIREAIPPLRTAQSALETRKSTLSALASQEERIPDWQTAVDQARTAEVRAREAAQQAETAAESHRAASAEHVRTMDRLTGSAHRMTAELNELPGADAVTENRTEVPAEPLPVLRRAYGAAAIEYERASVGADLLLDMRQAEQREKQAAQELGDDSPETQAAAQALLTGPDGVDGASRAAAQRRAEQAVSDCQTSLSEADASVAEHRAVLKDFPEPLTDVDLTPYGPPLHVLHGMRLIEAAEHDRDEAERTRRELAYHSERAERTAAALRSSAKNFTDLITVLSRSGEPREDDIPYEGGVSAARDRHTVLKTEYDRIGTKVETALAEERTLTDQLVGFAADAQFGGLPSPSRTVIQSCPRAELPARAAEWSDSLRPRLRSLTVDLDSIERHRRQIVLQLCQQVQEALRTLKRAQSLSRLPRGLQEWSEQEFLRIRFTEVSEQALEDRLGTVVDETAEAVIHRKEIKGDGLALLLRGVTEAVAPKGFRVRILKPDAVLRTERVPVSAMKDLFSGGQVLTAAIVLYCTMAALRANEKGRVQHRRNSGVLFLDNPIGRASAGYLLRLQQSVARALGVQLVYTTGLNDLAVLDSFPLVIRLRNDADLRAHRMYLTVVGDRRKHLLEPLEEGENPVITSIRYHARADAEHNHHQDPGEESVDRSESSRA</sequence>